<dbReference type="Proteomes" id="UP001465426">
    <property type="component" value="Unassembled WGS sequence"/>
</dbReference>
<dbReference type="EMBL" id="JBBMFN010000053">
    <property type="protein sequence ID" value="MEQ2467466.1"/>
    <property type="molecule type" value="Genomic_DNA"/>
</dbReference>
<keyword evidence="3" id="KW-1185">Reference proteome</keyword>
<dbReference type="RefSeq" id="WP_031535959.1">
    <property type="nucleotide sequence ID" value="NZ_JBBMFN010000053.1"/>
</dbReference>
<name>A0ABV1F452_9BACI</name>
<evidence type="ECO:0008006" key="4">
    <source>
        <dbReference type="Google" id="ProtNLM"/>
    </source>
</evidence>
<keyword evidence="1" id="KW-0812">Transmembrane</keyword>
<keyword evidence="1" id="KW-0472">Membrane</keyword>
<gene>
    <name evidence="2" type="ORF">WMO63_17565</name>
</gene>
<evidence type="ECO:0000313" key="2">
    <source>
        <dbReference type="EMBL" id="MEQ2467466.1"/>
    </source>
</evidence>
<dbReference type="PROSITE" id="PS51257">
    <property type="entry name" value="PROKAR_LIPOPROTEIN"/>
    <property type="match status" value="1"/>
</dbReference>
<sequence>MNIEKYYKYTAVSALNASLISCIPIFLFTVLFIFSHSSITYFLLLVPFGCYSVTCYSQYYLHKRRFEKVDTIFSFGQVNSILKTNTVVLSFLPAPSLRMVIFDRNGQEIGEIKDVKFSVIRWYLPFLFDLFYVKSYGFYNTENVLQYTFRMKRNRIEILNKDNRMISSIMEMKTDKRSSRIFLFGEKSLRMKKSFGNTEYHFEKEDGIVLAHLRKGWMPKEWSKRFMDPNLPLFTIDPHASDREVIHLYALLAKIFAYTNH</sequence>
<feature type="transmembrane region" description="Helical" evidence="1">
    <location>
        <begin position="40"/>
        <end position="61"/>
    </location>
</feature>
<comment type="caution">
    <text evidence="2">The sequence shown here is derived from an EMBL/GenBank/DDBJ whole genome shotgun (WGS) entry which is preliminary data.</text>
</comment>
<protein>
    <recommendedName>
        <fullName evidence="4">Photosystem I assembly protein Ycf4</fullName>
    </recommendedName>
</protein>
<proteinExistence type="predicted"/>
<reference evidence="2 3" key="1">
    <citation type="submission" date="2024-03" db="EMBL/GenBank/DDBJ databases">
        <title>Human intestinal bacterial collection.</title>
        <authorList>
            <person name="Pauvert C."/>
            <person name="Hitch T.C.A."/>
            <person name="Clavel T."/>
        </authorList>
    </citation>
    <scope>NUCLEOTIDE SEQUENCE [LARGE SCALE GENOMIC DNA]</scope>
    <source>
        <strain evidence="2 3">CLA-SR-H024</strain>
    </source>
</reference>
<keyword evidence="1" id="KW-1133">Transmembrane helix</keyword>
<accession>A0ABV1F452</accession>
<evidence type="ECO:0000256" key="1">
    <source>
        <dbReference type="SAM" id="Phobius"/>
    </source>
</evidence>
<feature type="transmembrane region" description="Helical" evidence="1">
    <location>
        <begin position="12"/>
        <end position="34"/>
    </location>
</feature>
<evidence type="ECO:0000313" key="3">
    <source>
        <dbReference type="Proteomes" id="UP001465426"/>
    </source>
</evidence>
<organism evidence="2 3">
    <name type="scientific">Niallia hominis</name>
    <dbReference type="NCBI Taxonomy" id="3133173"/>
    <lineage>
        <taxon>Bacteria</taxon>
        <taxon>Bacillati</taxon>
        <taxon>Bacillota</taxon>
        <taxon>Bacilli</taxon>
        <taxon>Bacillales</taxon>
        <taxon>Bacillaceae</taxon>
        <taxon>Niallia</taxon>
    </lineage>
</organism>